<evidence type="ECO:0000313" key="2">
    <source>
        <dbReference type="Proteomes" id="UP001177670"/>
    </source>
</evidence>
<evidence type="ECO:0000313" key="1">
    <source>
        <dbReference type="EMBL" id="KAK1135053.1"/>
    </source>
</evidence>
<reference evidence="1" key="1">
    <citation type="submission" date="2021-10" db="EMBL/GenBank/DDBJ databases">
        <title>Melipona bicolor Genome sequencing and assembly.</title>
        <authorList>
            <person name="Araujo N.S."/>
            <person name="Arias M.C."/>
        </authorList>
    </citation>
    <scope>NUCLEOTIDE SEQUENCE</scope>
    <source>
        <strain evidence="1">USP_2M_L1-L4_2017</strain>
        <tissue evidence="1">Whole body</tissue>
    </source>
</reference>
<proteinExistence type="predicted"/>
<comment type="caution">
    <text evidence="1">The sequence shown here is derived from an EMBL/GenBank/DDBJ whole genome shotgun (WGS) entry which is preliminary data.</text>
</comment>
<dbReference type="Proteomes" id="UP001177670">
    <property type="component" value="Unassembled WGS sequence"/>
</dbReference>
<organism evidence="1 2">
    <name type="scientific">Melipona bicolor</name>
    <dbReference type="NCBI Taxonomy" id="60889"/>
    <lineage>
        <taxon>Eukaryota</taxon>
        <taxon>Metazoa</taxon>
        <taxon>Ecdysozoa</taxon>
        <taxon>Arthropoda</taxon>
        <taxon>Hexapoda</taxon>
        <taxon>Insecta</taxon>
        <taxon>Pterygota</taxon>
        <taxon>Neoptera</taxon>
        <taxon>Endopterygota</taxon>
        <taxon>Hymenoptera</taxon>
        <taxon>Apocrita</taxon>
        <taxon>Aculeata</taxon>
        <taxon>Apoidea</taxon>
        <taxon>Anthophila</taxon>
        <taxon>Apidae</taxon>
        <taxon>Melipona</taxon>
    </lineage>
</organism>
<dbReference type="AlphaFoldDB" id="A0AA40GC43"/>
<protein>
    <submittedName>
        <fullName evidence="1">Uncharacterized protein</fullName>
    </submittedName>
</protein>
<sequence>MSNTVRSIQLYTFRSEELPPWMANRSKDTANMLAAPPEKYVSRKVLMAIGRTTLGRWFIAWYKLLIASGK</sequence>
<keyword evidence="2" id="KW-1185">Reference proteome</keyword>
<name>A0AA40GC43_9HYME</name>
<gene>
    <name evidence="1" type="ORF">K0M31_007825</name>
</gene>
<dbReference type="EMBL" id="JAHYIQ010000002">
    <property type="protein sequence ID" value="KAK1135053.1"/>
    <property type="molecule type" value="Genomic_DNA"/>
</dbReference>
<accession>A0AA40GC43</accession>